<accession>A0A0E9XIS5</accession>
<protein>
    <submittedName>
        <fullName evidence="1">Uncharacterized protein</fullName>
    </submittedName>
</protein>
<proteinExistence type="predicted"/>
<dbReference type="EMBL" id="GBXM01006984">
    <property type="protein sequence ID" value="JAI01594.1"/>
    <property type="molecule type" value="Transcribed_RNA"/>
</dbReference>
<organism evidence="1">
    <name type="scientific">Anguilla anguilla</name>
    <name type="common">European freshwater eel</name>
    <name type="synonym">Muraena anguilla</name>
    <dbReference type="NCBI Taxonomy" id="7936"/>
    <lineage>
        <taxon>Eukaryota</taxon>
        <taxon>Metazoa</taxon>
        <taxon>Chordata</taxon>
        <taxon>Craniata</taxon>
        <taxon>Vertebrata</taxon>
        <taxon>Euteleostomi</taxon>
        <taxon>Actinopterygii</taxon>
        <taxon>Neopterygii</taxon>
        <taxon>Teleostei</taxon>
        <taxon>Anguilliformes</taxon>
        <taxon>Anguillidae</taxon>
        <taxon>Anguilla</taxon>
    </lineage>
</organism>
<evidence type="ECO:0000313" key="1">
    <source>
        <dbReference type="EMBL" id="JAI01594.1"/>
    </source>
</evidence>
<name>A0A0E9XIS5_ANGAN</name>
<reference evidence="1" key="2">
    <citation type="journal article" date="2015" name="Fish Shellfish Immunol.">
        <title>Early steps in the European eel (Anguilla anguilla)-Vibrio vulnificus interaction in the gills: Role of the RtxA13 toxin.</title>
        <authorList>
            <person name="Callol A."/>
            <person name="Pajuelo D."/>
            <person name="Ebbesson L."/>
            <person name="Teles M."/>
            <person name="MacKenzie S."/>
            <person name="Amaro C."/>
        </authorList>
    </citation>
    <scope>NUCLEOTIDE SEQUENCE</scope>
</reference>
<sequence length="51" mass="6102">MLDENCIAMPNQNTGFDKHVRIYKKVHFITLGYYHNKRLHMDRTIQVNSLP</sequence>
<reference evidence="1" key="1">
    <citation type="submission" date="2014-11" db="EMBL/GenBank/DDBJ databases">
        <authorList>
            <person name="Amaro Gonzalez C."/>
        </authorList>
    </citation>
    <scope>NUCLEOTIDE SEQUENCE</scope>
</reference>
<dbReference type="AlphaFoldDB" id="A0A0E9XIS5"/>